<dbReference type="AlphaFoldDB" id="A0ABD5VMM2"/>
<evidence type="ECO:0000256" key="1">
    <source>
        <dbReference type="SAM" id="MobiDB-lite"/>
    </source>
</evidence>
<dbReference type="InterPro" id="IPR036913">
    <property type="entry name" value="YegP-like_sf"/>
</dbReference>
<dbReference type="InterPro" id="IPR027598">
    <property type="entry name" value="Amphi-Trp_dom"/>
</dbReference>
<feature type="region of interest" description="Disordered" evidence="1">
    <location>
        <begin position="73"/>
        <end position="97"/>
    </location>
</feature>
<feature type="domain" description="Amphi-Trp" evidence="3">
    <location>
        <begin position="1"/>
        <end position="78"/>
    </location>
</feature>
<organism evidence="4 5">
    <name type="scientific">Halorubellus litoreus</name>
    <dbReference type="NCBI Taxonomy" id="755308"/>
    <lineage>
        <taxon>Archaea</taxon>
        <taxon>Methanobacteriati</taxon>
        <taxon>Methanobacteriota</taxon>
        <taxon>Stenosarchaea group</taxon>
        <taxon>Halobacteria</taxon>
        <taxon>Halobacteriales</taxon>
        <taxon>Halorubellaceae</taxon>
        <taxon>Halorubellus</taxon>
    </lineage>
</organism>
<dbReference type="NCBIfam" id="NF041908">
    <property type="entry name" value="HVO_2922"/>
    <property type="match status" value="1"/>
</dbReference>
<evidence type="ECO:0000313" key="5">
    <source>
        <dbReference type="Proteomes" id="UP001596395"/>
    </source>
</evidence>
<evidence type="ECO:0000313" key="4">
    <source>
        <dbReference type="EMBL" id="MFC6954091.1"/>
    </source>
</evidence>
<dbReference type="SUPFAM" id="SSF160113">
    <property type="entry name" value="YegP-like"/>
    <property type="match status" value="1"/>
</dbReference>
<keyword evidence="5" id="KW-1185">Reference proteome</keyword>
<evidence type="ECO:0000259" key="3">
    <source>
        <dbReference type="Pfam" id="PF20068"/>
    </source>
</evidence>
<feature type="compositionally biased region" description="Acidic residues" evidence="1">
    <location>
        <begin position="81"/>
        <end position="92"/>
    </location>
</feature>
<dbReference type="Proteomes" id="UP001596395">
    <property type="component" value="Unassembled WGS sequence"/>
</dbReference>
<protein>
    <submittedName>
        <fullName evidence="4">HVO_2922 family protein</fullName>
    </submittedName>
</protein>
<proteinExistence type="predicted"/>
<name>A0ABD5VMM2_9EURY</name>
<dbReference type="RefSeq" id="WP_336351033.1">
    <property type="nucleotide sequence ID" value="NZ_JAZAQL010000002.1"/>
</dbReference>
<comment type="caution">
    <text evidence="4">The sequence shown here is derived from an EMBL/GenBank/DDBJ whole genome shotgun (WGS) entry which is preliminary data.</text>
</comment>
<feature type="domain" description="DUF1508" evidence="2">
    <location>
        <begin position="105"/>
        <end position="153"/>
    </location>
</feature>
<dbReference type="Pfam" id="PF07411">
    <property type="entry name" value="DUF1508"/>
    <property type="match status" value="1"/>
</dbReference>
<accession>A0ABD5VMM2</accession>
<evidence type="ECO:0000259" key="2">
    <source>
        <dbReference type="Pfam" id="PF07411"/>
    </source>
</evidence>
<dbReference type="InterPro" id="IPR010879">
    <property type="entry name" value="DUF1508"/>
</dbReference>
<dbReference type="Gene3D" id="2.30.29.80">
    <property type="match status" value="1"/>
</dbReference>
<sequence>MPEETLHKSTRTASREAIGAYLHRVANAFERGEPSPVDDGVAVDLPTEAELEVDVERTGDQLTYELEFAWPANDGGVDTDASVDDGVDEDAGGPDSQATFELYADRASEWRWRLRHDNGNIIADSGEGYGKKDNARNGIQSVQRNAAGAAIEEQD</sequence>
<dbReference type="Pfam" id="PF20068">
    <property type="entry name" value="Amphi-Trp"/>
    <property type="match status" value="1"/>
</dbReference>
<dbReference type="NCBIfam" id="TIGR04354">
    <property type="entry name" value="amphi-Trp"/>
    <property type="match status" value="1"/>
</dbReference>
<gene>
    <name evidence="4" type="ORF">ACFQGB_14580</name>
</gene>
<dbReference type="EMBL" id="JBHSXN010000002">
    <property type="protein sequence ID" value="MFC6954091.1"/>
    <property type="molecule type" value="Genomic_DNA"/>
</dbReference>
<reference evidence="4 5" key="1">
    <citation type="journal article" date="2019" name="Int. J. Syst. Evol. Microbiol.">
        <title>The Global Catalogue of Microorganisms (GCM) 10K type strain sequencing project: providing services to taxonomists for standard genome sequencing and annotation.</title>
        <authorList>
            <consortium name="The Broad Institute Genomics Platform"/>
            <consortium name="The Broad Institute Genome Sequencing Center for Infectious Disease"/>
            <person name="Wu L."/>
            <person name="Ma J."/>
        </authorList>
    </citation>
    <scope>NUCLEOTIDE SEQUENCE [LARGE SCALE GENOMIC DNA]</scope>
    <source>
        <strain evidence="4 5">GX26</strain>
    </source>
</reference>